<proteinExistence type="predicted"/>
<dbReference type="Gene3D" id="3.40.50.2300">
    <property type="match status" value="1"/>
</dbReference>
<evidence type="ECO:0000256" key="10">
    <source>
        <dbReference type="ARBA" id="ARBA00022840"/>
    </source>
</evidence>
<gene>
    <name evidence="19" type="ORF">F6X42_22625</name>
</gene>
<dbReference type="Pfam" id="PF00512">
    <property type="entry name" value="HisKA"/>
    <property type="match status" value="1"/>
</dbReference>
<keyword evidence="10" id="KW-0067">ATP-binding</keyword>
<dbReference type="CDD" id="cd00082">
    <property type="entry name" value="HisKA"/>
    <property type="match status" value="1"/>
</dbReference>
<dbReference type="EMBL" id="VZQQ01000019">
    <property type="protein sequence ID" value="MBC8749278.1"/>
    <property type="molecule type" value="Genomic_DNA"/>
</dbReference>
<dbReference type="PANTHER" id="PTHR43047">
    <property type="entry name" value="TWO-COMPONENT HISTIDINE PROTEIN KINASE"/>
    <property type="match status" value="1"/>
</dbReference>
<name>A0ABR7PSM8_9BURK</name>
<dbReference type="InterPro" id="IPR005467">
    <property type="entry name" value="His_kinase_dom"/>
</dbReference>
<dbReference type="CDD" id="cd17546">
    <property type="entry name" value="REC_hyHK_CKI1_RcsC-like"/>
    <property type="match status" value="1"/>
</dbReference>
<dbReference type="EC" id="2.7.13.3" evidence="3"/>
<evidence type="ECO:0000259" key="17">
    <source>
        <dbReference type="PROSITE" id="PS50110"/>
    </source>
</evidence>
<dbReference type="InterPro" id="IPR008207">
    <property type="entry name" value="Sig_transdc_His_kin_Hpt_dom"/>
</dbReference>
<dbReference type="SMART" id="SM00387">
    <property type="entry name" value="HATPase_c"/>
    <property type="match status" value="1"/>
</dbReference>
<sequence length="733" mass="80110">MTAPTYRWRFLPDEFSVRLEGPLSRPSNAQRRVTVSLADSPQQVMTCLASPDTYPLENTTQSVEVTLGKRTFNIIGTAPNAGYIVDLSPILRRLARAQQYARLMEEGINALPEGYVLYDNQDRLLIANPQYSALYPTISDIVRPGVSFSEIVNTSIARGQMQLNGETATDWIRRRLDFHRKGVGFFEQHLDDGRWLSVSERRTASGGITSVRSDITVLKQREQELRFASETAQSRSNSITRFLAIFSHEVRNGLNGIVGLAQILAFNARVDGEHGKSKLLLESTQRLSTVLSDLLEYLKSEATDFSVTLSDVDPRFLMEAISMQFAPRALERGSALVIRVAPDVPAVVRGDPTRIQQVVANLVSNAIKYSTQGMVAVAVTCEGNHLRYEVTDEGIGIAADDVPGLFEFFSRSAPDNPLSTGLGLAISKKLVAAMGGEIGVQSRLGVGSRFWFDLPLIAVRTPTPSELAVVPCGPSRRLSVGVIDDDLLNRAIAEDLLRQMGHTPHVFIDGDALLRHMAAHPLDAVLLDLMMPNETGQQIAGRIRATIGPAYEQLAILLVTGNVLSDVLVDVGMSGIDAVLPKPLLLEILGAALQSAVSRRLQGLRGRTAPAAVTEAESQLERLRLAIGERRFDQSLRSADRLLSDTLAAIEANALDTLTDLVHRIAGNAAALGFASLGAAASALENQLRKPASTDVQRRSLLDATERQARVARQVLRDKLAMYRPARRRPRSR</sequence>
<dbReference type="PANTHER" id="PTHR43047:SF72">
    <property type="entry name" value="OSMOSENSING HISTIDINE PROTEIN KINASE SLN1"/>
    <property type="match status" value="1"/>
</dbReference>
<keyword evidence="12" id="KW-0902">Two-component regulatory system</keyword>
<keyword evidence="5" id="KW-0997">Cell inner membrane</keyword>
<evidence type="ECO:0000256" key="14">
    <source>
        <dbReference type="PROSITE-ProRule" id="PRU00110"/>
    </source>
</evidence>
<dbReference type="CDD" id="cd16922">
    <property type="entry name" value="HATPase_EvgS-ArcB-TorS-like"/>
    <property type="match status" value="1"/>
</dbReference>
<dbReference type="SMART" id="SM00388">
    <property type="entry name" value="HisKA"/>
    <property type="match status" value="1"/>
</dbReference>
<dbReference type="SUPFAM" id="SSF47226">
    <property type="entry name" value="Histidine-containing phosphotransfer domain, HPT domain"/>
    <property type="match status" value="1"/>
</dbReference>
<dbReference type="PROSITE" id="PS50894">
    <property type="entry name" value="HPT"/>
    <property type="match status" value="1"/>
</dbReference>
<dbReference type="SUPFAM" id="SSF47384">
    <property type="entry name" value="Homodimeric domain of signal transducing histidine kinase"/>
    <property type="match status" value="1"/>
</dbReference>
<dbReference type="InterPro" id="IPR011006">
    <property type="entry name" value="CheY-like_superfamily"/>
</dbReference>
<accession>A0ABR7PSM8</accession>
<feature type="domain" description="Response regulatory" evidence="17">
    <location>
        <begin position="479"/>
        <end position="597"/>
    </location>
</feature>
<evidence type="ECO:0000256" key="6">
    <source>
        <dbReference type="ARBA" id="ARBA00022553"/>
    </source>
</evidence>
<dbReference type="Proteomes" id="UP000736373">
    <property type="component" value="Unassembled WGS sequence"/>
</dbReference>
<dbReference type="InterPro" id="IPR036641">
    <property type="entry name" value="HPT_dom_sf"/>
</dbReference>
<reference evidence="19 20" key="1">
    <citation type="submission" date="2019-09" db="EMBL/GenBank/DDBJ databases">
        <title>Paraburkholderia podalyriae sp. nov., A South African Podalyria-associated rhizobium.</title>
        <authorList>
            <person name="Mavima L."/>
            <person name="Beukes C.W."/>
            <person name="Palmer M."/>
            <person name="De Meyer S.E."/>
            <person name="James E.K."/>
            <person name="Maluk M."/>
            <person name="Avontuur J.R."/>
            <person name="Chan W.Y."/>
            <person name="Venter S.N."/>
            <person name="Steenkamp E.T."/>
        </authorList>
    </citation>
    <scope>NUCLEOTIDE SEQUENCE [LARGE SCALE GENOMIC DNA]</scope>
    <source>
        <strain evidence="19 20">WC7.3b</strain>
    </source>
</reference>
<keyword evidence="10" id="KW-0547">Nucleotide-binding</keyword>
<dbReference type="Pfam" id="PF01627">
    <property type="entry name" value="Hpt"/>
    <property type="match status" value="1"/>
</dbReference>
<evidence type="ECO:0000256" key="12">
    <source>
        <dbReference type="ARBA" id="ARBA00023012"/>
    </source>
</evidence>
<evidence type="ECO:0000256" key="2">
    <source>
        <dbReference type="ARBA" id="ARBA00004429"/>
    </source>
</evidence>
<comment type="caution">
    <text evidence="19">The sequence shown here is derived from an EMBL/GenBank/DDBJ whole genome shotgun (WGS) entry which is preliminary data.</text>
</comment>
<evidence type="ECO:0000256" key="9">
    <source>
        <dbReference type="ARBA" id="ARBA00022777"/>
    </source>
</evidence>
<comment type="subcellular location">
    <subcellularLocation>
        <location evidence="2">Cell inner membrane</location>
        <topology evidence="2">Multi-pass membrane protein</topology>
    </subcellularLocation>
</comment>
<evidence type="ECO:0000259" key="18">
    <source>
        <dbReference type="PROSITE" id="PS50894"/>
    </source>
</evidence>
<dbReference type="InterPro" id="IPR036097">
    <property type="entry name" value="HisK_dim/P_sf"/>
</dbReference>
<keyword evidence="11" id="KW-1133">Transmembrane helix</keyword>
<dbReference type="Gene3D" id="1.10.287.130">
    <property type="match status" value="1"/>
</dbReference>
<comment type="catalytic activity">
    <reaction evidence="1">
        <text>ATP + protein L-histidine = ADP + protein N-phospho-L-histidine.</text>
        <dbReference type="EC" id="2.7.13.3"/>
    </reaction>
</comment>
<organism evidence="19 20">
    <name type="scientific">Paraburkholderia podalyriae</name>
    <dbReference type="NCBI Taxonomy" id="1938811"/>
    <lineage>
        <taxon>Bacteria</taxon>
        <taxon>Pseudomonadati</taxon>
        <taxon>Pseudomonadota</taxon>
        <taxon>Betaproteobacteria</taxon>
        <taxon>Burkholderiales</taxon>
        <taxon>Burkholderiaceae</taxon>
        <taxon>Paraburkholderia</taxon>
    </lineage>
</organism>
<evidence type="ECO:0000313" key="19">
    <source>
        <dbReference type="EMBL" id="MBC8749278.1"/>
    </source>
</evidence>
<dbReference type="SMART" id="SM00448">
    <property type="entry name" value="REC"/>
    <property type="match status" value="1"/>
</dbReference>
<keyword evidence="13" id="KW-0472">Membrane</keyword>
<evidence type="ECO:0000256" key="5">
    <source>
        <dbReference type="ARBA" id="ARBA00022519"/>
    </source>
</evidence>
<keyword evidence="7" id="KW-0808">Transferase</keyword>
<dbReference type="Pfam" id="PF00072">
    <property type="entry name" value="Response_reg"/>
    <property type="match status" value="1"/>
</dbReference>
<feature type="modified residue" description="4-aspartylphosphate" evidence="15">
    <location>
        <position position="528"/>
    </location>
</feature>
<dbReference type="SUPFAM" id="SSF55874">
    <property type="entry name" value="ATPase domain of HSP90 chaperone/DNA topoisomerase II/histidine kinase"/>
    <property type="match status" value="1"/>
</dbReference>
<evidence type="ECO:0000313" key="20">
    <source>
        <dbReference type="Proteomes" id="UP000736373"/>
    </source>
</evidence>
<dbReference type="InterPro" id="IPR001789">
    <property type="entry name" value="Sig_transdc_resp-reg_receiver"/>
</dbReference>
<keyword evidence="6 15" id="KW-0597">Phosphoprotein</keyword>
<evidence type="ECO:0000256" key="4">
    <source>
        <dbReference type="ARBA" id="ARBA00022475"/>
    </source>
</evidence>
<keyword evidence="4" id="KW-1003">Cell membrane</keyword>
<keyword evidence="20" id="KW-1185">Reference proteome</keyword>
<evidence type="ECO:0000256" key="15">
    <source>
        <dbReference type="PROSITE-ProRule" id="PRU00169"/>
    </source>
</evidence>
<dbReference type="InterPro" id="IPR004358">
    <property type="entry name" value="Sig_transdc_His_kin-like_C"/>
</dbReference>
<dbReference type="Pfam" id="PF02518">
    <property type="entry name" value="HATPase_c"/>
    <property type="match status" value="1"/>
</dbReference>
<dbReference type="InterPro" id="IPR003594">
    <property type="entry name" value="HATPase_dom"/>
</dbReference>
<evidence type="ECO:0000256" key="8">
    <source>
        <dbReference type="ARBA" id="ARBA00022692"/>
    </source>
</evidence>
<evidence type="ECO:0000256" key="11">
    <source>
        <dbReference type="ARBA" id="ARBA00022989"/>
    </source>
</evidence>
<evidence type="ECO:0000256" key="3">
    <source>
        <dbReference type="ARBA" id="ARBA00012438"/>
    </source>
</evidence>
<feature type="modified residue" description="Phosphohistidine" evidence="14">
    <location>
        <position position="663"/>
    </location>
</feature>
<dbReference type="Pfam" id="PF12860">
    <property type="entry name" value="PAS_7"/>
    <property type="match status" value="1"/>
</dbReference>
<feature type="domain" description="Histidine kinase" evidence="16">
    <location>
        <begin position="245"/>
        <end position="458"/>
    </location>
</feature>
<dbReference type="SUPFAM" id="SSF52172">
    <property type="entry name" value="CheY-like"/>
    <property type="match status" value="1"/>
</dbReference>
<dbReference type="InterPro" id="IPR036890">
    <property type="entry name" value="HATPase_C_sf"/>
</dbReference>
<evidence type="ECO:0000256" key="7">
    <source>
        <dbReference type="ARBA" id="ARBA00022679"/>
    </source>
</evidence>
<dbReference type="PRINTS" id="PR00344">
    <property type="entry name" value="BCTRLSENSOR"/>
</dbReference>
<keyword evidence="9" id="KW-0418">Kinase</keyword>
<feature type="domain" description="HPt" evidence="18">
    <location>
        <begin position="624"/>
        <end position="719"/>
    </location>
</feature>
<dbReference type="PROSITE" id="PS50110">
    <property type="entry name" value="RESPONSE_REGULATORY"/>
    <property type="match status" value="1"/>
</dbReference>
<dbReference type="PROSITE" id="PS50109">
    <property type="entry name" value="HIS_KIN"/>
    <property type="match status" value="1"/>
</dbReference>
<evidence type="ECO:0000259" key="16">
    <source>
        <dbReference type="PROSITE" id="PS50109"/>
    </source>
</evidence>
<dbReference type="InterPro" id="IPR003661">
    <property type="entry name" value="HisK_dim/P_dom"/>
</dbReference>
<dbReference type="RefSeq" id="WP_187636286.1">
    <property type="nucleotide sequence ID" value="NZ_VZQQ01000019.1"/>
</dbReference>
<evidence type="ECO:0000256" key="1">
    <source>
        <dbReference type="ARBA" id="ARBA00000085"/>
    </source>
</evidence>
<protein>
    <recommendedName>
        <fullName evidence="3">histidine kinase</fullName>
        <ecNumber evidence="3">2.7.13.3</ecNumber>
    </recommendedName>
</protein>
<dbReference type="Gene3D" id="3.30.565.10">
    <property type="entry name" value="Histidine kinase-like ATPase, C-terminal domain"/>
    <property type="match status" value="1"/>
</dbReference>
<dbReference type="Gene3D" id="1.20.120.160">
    <property type="entry name" value="HPT domain"/>
    <property type="match status" value="1"/>
</dbReference>
<keyword evidence="8" id="KW-0812">Transmembrane</keyword>
<evidence type="ECO:0000256" key="13">
    <source>
        <dbReference type="ARBA" id="ARBA00023136"/>
    </source>
</evidence>